<organism evidence="1 2">
    <name type="scientific">Coemansia linderi</name>
    <dbReference type="NCBI Taxonomy" id="2663919"/>
    <lineage>
        <taxon>Eukaryota</taxon>
        <taxon>Fungi</taxon>
        <taxon>Fungi incertae sedis</taxon>
        <taxon>Zoopagomycota</taxon>
        <taxon>Kickxellomycotina</taxon>
        <taxon>Kickxellomycetes</taxon>
        <taxon>Kickxellales</taxon>
        <taxon>Kickxellaceae</taxon>
        <taxon>Coemansia</taxon>
    </lineage>
</organism>
<comment type="caution">
    <text evidence="1">The sequence shown here is derived from an EMBL/GenBank/DDBJ whole genome shotgun (WGS) entry which is preliminary data.</text>
</comment>
<keyword evidence="2" id="KW-1185">Reference proteome</keyword>
<evidence type="ECO:0000313" key="1">
    <source>
        <dbReference type="EMBL" id="KAJ2783964.1"/>
    </source>
</evidence>
<keyword evidence="1" id="KW-0808">Transferase</keyword>
<dbReference type="EMBL" id="JANBUK010001212">
    <property type="protein sequence ID" value="KAJ2783964.1"/>
    <property type="molecule type" value="Genomic_DNA"/>
</dbReference>
<name>A0ACC1KBZ6_9FUNG</name>
<feature type="non-terminal residue" evidence="1">
    <location>
        <position position="1"/>
    </location>
</feature>
<evidence type="ECO:0000313" key="2">
    <source>
        <dbReference type="Proteomes" id="UP001140066"/>
    </source>
</evidence>
<gene>
    <name evidence="1" type="primary">UFD2_2</name>
    <name evidence="1" type="ORF">GGI18_003470</name>
</gene>
<accession>A0ACC1KBZ6</accession>
<dbReference type="EC" id="2.3.2.27" evidence="1"/>
<keyword evidence="1" id="KW-0012">Acyltransferase</keyword>
<sequence length="100" mass="11237">GAKVDSKVIDYLESEAPDEYLDPLLASLITDPVRLPTSGNIMDLSAIKGQLLSDPRDPFNRAPLTIDMLEPMPELKAEIAKWRAQKVAEYQQQQQQQQSQ</sequence>
<dbReference type="Proteomes" id="UP001140066">
    <property type="component" value="Unassembled WGS sequence"/>
</dbReference>
<reference evidence="1" key="1">
    <citation type="submission" date="2022-07" db="EMBL/GenBank/DDBJ databases">
        <title>Phylogenomic reconstructions and comparative analyses of Kickxellomycotina fungi.</title>
        <authorList>
            <person name="Reynolds N.K."/>
            <person name="Stajich J.E."/>
            <person name="Barry K."/>
            <person name="Grigoriev I.V."/>
            <person name="Crous P."/>
            <person name="Smith M.E."/>
        </authorList>
    </citation>
    <scope>NUCLEOTIDE SEQUENCE</scope>
    <source>
        <strain evidence="1">BCRC 34191</strain>
    </source>
</reference>
<protein>
    <submittedName>
        <fullName evidence="1">Ubiquitin conjugation factor E4</fullName>
        <ecNumber evidence="1">2.3.2.27</ecNumber>
    </submittedName>
</protein>
<proteinExistence type="predicted"/>